<gene>
    <name evidence="1" type="ORF">S12H4_14109</name>
</gene>
<accession>X1RGG5</accession>
<name>X1RGG5_9ZZZZ</name>
<evidence type="ECO:0000313" key="1">
    <source>
        <dbReference type="EMBL" id="GAI79817.1"/>
    </source>
</evidence>
<proteinExistence type="predicted"/>
<comment type="caution">
    <text evidence="1">The sequence shown here is derived from an EMBL/GenBank/DDBJ whole genome shotgun (WGS) entry which is preliminary data.</text>
</comment>
<reference evidence="1" key="1">
    <citation type="journal article" date="2014" name="Front. Microbiol.">
        <title>High frequency of phylogenetically diverse reductive dehalogenase-homologous genes in deep subseafloor sedimentary metagenomes.</title>
        <authorList>
            <person name="Kawai M."/>
            <person name="Futagami T."/>
            <person name="Toyoda A."/>
            <person name="Takaki Y."/>
            <person name="Nishi S."/>
            <person name="Hori S."/>
            <person name="Arai W."/>
            <person name="Tsubouchi T."/>
            <person name="Morono Y."/>
            <person name="Uchiyama I."/>
            <person name="Ito T."/>
            <person name="Fujiyama A."/>
            <person name="Inagaki F."/>
            <person name="Takami H."/>
        </authorList>
    </citation>
    <scope>NUCLEOTIDE SEQUENCE</scope>
    <source>
        <strain evidence="1">Expedition CK06-06</strain>
    </source>
</reference>
<dbReference type="EMBL" id="BARW01006718">
    <property type="protein sequence ID" value="GAI79817.1"/>
    <property type="molecule type" value="Genomic_DNA"/>
</dbReference>
<organism evidence="1">
    <name type="scientific">marine sediment metagenome</name>
    <dbReference type="NCBI Taxonomy" id="412755"/>
    <lineage>
        <taxon>unclassified sequences</taxon>
        <taxon>metagenomes</taxon>
        <taxon>ecological metagenomes</taxon>
    </lineage>
</organism>
<sequence length="142" mass="15374">MRKLLGILLVISIVLITGSARAELDDDPRRTFTTVFKGADATLTTAEFDRTKDALIGIRVIGKAVVVGVYDCAAVGANTEANIVTEAEALYSNGISMDSDPFPFRKIFSSAITVIFNDGDIEAADAHYGVLLYIESDYNKYN</sequence>
<dbReference type="AlphaFoldDB" id="X1RGG5"/>
<protein>
    <submittedName>
        <fullName evidence="1">Uncharacterized protein</fullName>
    </submittedName>
</protein>